<evidence type="ECO:0000256" key="2">
    <source>
        <dbReference type="ARBA" id="ARBA00022741"/>
    </source>
</evidence>
<protein>
    <submittedName>
        <fullName evidence="5">Universal stress protein</fullName>
    </submittedName>
</protein>
<evidence type="ECO:0000313" key="5">
    <source>
        <dbReference type="EMBL" id="MBK7675557.1"/>
    </source>
</evidence>
<proteinExistence type="inferred from homology"/>
<keyword evidence="3" id="KW-0067">ATP-binding</keyword>
<name>A0A935Q062_9PROT</name>
<evidence type="ECO:0000259" key="4">
    <source>
        <dbReference type="Pfam" id="PF00582"/>
    </source>
</evidence>
<dbReference type="AlphaFoldDB" id="A0A935Q062"/>
<dbReference type="SUPFAM" id="SSF52402">
    <property type="entry name" value="Adenine nucleotide alpha hydrolases-like"/>
    <property type="match status" value="2"/>
</dbReference>
<dbReference type="Gene3D" id="3.40.50.620">
    <property type="entry name" value="HUPs"/>
    <property type="match status" value="2"/>
</dbReference>
<dbReference type="Proteomes" id="UP000697998">
    <property type="component" value="Unassembled WGS sequence"/>
</dbReference>
<dbReference type="PANTHER" id="PTHR46268:SF27">
    <property type="entry name" value="UNIVERSAL STRESS PROTEIN RV2623"/>
    <property type="match status" value="1"/>
</dbReference>
<evidence type="ECO:0000256" key="1">
    <source>
        <dbReference type="ARBA" id="ARBA00008791"/>
    </source>
</evidence>
<dbReference type="EMBL" id="JADJMH010000012">
    <property type="protein sequence ID" value="MBK7675557.1"/>
    <property type="molecule type" value="Genomic_DNA"/>
</dbReference>
<keyword evidence="2" id="KW-0547">Nucleotide-binding</keyword>
<feature type="domain" description="UspA" evidence="4">
    <location>
        <begin position="154"/>
        <end position="294"/>
    </location>
</feature>
<dbReference type="InterPro" id="IPR006015">
    <property type="entry name" value="Universal_stress_UspA"/>
</dbReference>
<dbReference type="PANTHER" id="PTHR46268">
    <property type="entry name" value="STRESS RESPONSE PROTEIN NHAX"/>
    <property type="match status" value="1"/>
</dbReference>
<dbReference type="InterPro" id="IPR006016">
    <property type="entry name" value="UspA"/>
</dbReference>
<dbReference type="GO" id="GO:0005524">
    <property type="term" value="F:ATP binding"/>
    <property type="evidence" value="ECO:0007669"/>
    <property type="project" value="UniProtKB-KW"/>
</dbReference>
<evidence type="ECO:0000313" key="6">
    <source>
        <dbReference type="Proteomes" id="UP000697998"/>
    </source>
</evidence>
<comment type="similarity">
    <text evidence="1">Belongs to the universal stress protein A family.</text>
</comment>
<reference evidence="5 6" key="1">
    <citation type="submission" date="2020-10" db="EMBL/GenBank/DDBJ databases">
        <title>Connecting structure to function with the recovery of over 1000 high-quality activated sludge metagenome-assembled genomes encoding full-length rRNA genes using long-read sequencing.</title>
        <authorList>
            <person name="Singleton C.M."/>
            <person name="Petriglieri F."/>
            <person name="Kristensen J.M."/>
            <person name="Kirkegaard R.H."/>
            <person name="Michaelsen T.Y."/>
            <person name="Andersen M.H."/>
            <person name="Karst S.M."/>
            <person name="Dueholm M.S."/>
            <person name="Nielsen P.H."/>
            <person name="Albertsen M."/>
        </authorList>
    </citation>
    <scope>NUCLEOTIDE SEQUENCE [LARGE SCALE GENOMIC DNA]</scope>
    <source>
        <strain evidence="5">EsbW_18-Q3-R4-48_BATAC.285</strain>
    </source>
</reference>
<gene>
    <name evidence="5" type="ORF">IPJ27_12825</name>
</gene>
<accession>A0A935Q062</accession>
<dbReference type="CDD" id="cd00293">
    <property type="entry name" value="USP-like"/>
    <property type="match status" value="2"/>
</dbReference>
<dbReference type="Pfam" id="PF00582">
    <property type="entry name" value="Usp"/>
    <property type="match status" value="2"/>
</dbReference>
<feature type="domain" description="UspA" evidence="4">
    <location>
        <begin position="5"/>
        <end position="147"/>
    </location>
</feature>
<comment type="caution">
    <text evidence="5">The sequence shown here is derived from an EMBL/GenBank/DDBJ whole genome shotgun (WGS) entry which is preliminary data.</text>
</comment>
<dbReference type="PRINTS" id="PR01438">
    <property type="entry name" value="UNVRSLSTRESS"/>
</dbReference>
<evidence type="ECO:0000256" key="3">
    <source>
        <dbReference type="ARBA" id="ARBA00022840"/>
    </source>
</evidence>
<dbReference type="InterPro" id="IPR014729">
    <property type="entry name" value="Rossmann-like_a/b/a_fold"/>
</dbReference>
<organism evidence="5 6">
    <name type="scientific">Candidatus Accumulibacter proximus</name>
    <dbReference type="NCBI Taxonomy" id="2954385"/>
    <lineage>
        <taxon>Bacteria</taxon>
        <taxon>Pseudomonadati</taxon>
        <taxon>Pseudomonadota</taxon>
        <taxon>Betaproteobacteria</taxon>
        <taxon>Candidatus Accumulibacter</taxon>
    </lineage>
</organism>
<sequence>MTRAQTILVATDLSAPARQAVERAFQLAASTGSELCILHAMELDALDSLREMLGDDVFAVRAALTSDAHRHLDQLLGEVGSHRGIAARTCVAEGNPLATIAAEADALDACLVVLGARGESLLRRALLGPTAARLVRKSSRRPVLVVKQAPHAAYRCVLVAVDFSPVSLQAIRLARQWAPKADLVLLHAFELPYEGKLRLAGVEEQELEQYVTSSSKTRRKRLHDLAATAGLAPAEYRGRVIHGDPAQQIVAMEQELSSDLIVIGKHGSHVVEELLLGSVTKQVLAESQCDVLVICDPREAPDESP</sequence>